<reference evidence="1 2" key="1">
    <citation type="journal article" date="2019" name="Sci. Rep.">
        <title>Orb-weaving spider Araneus ventricosus genome elucidates the spidroin gene catalogue.</title>
        <authorList>
            <person name="Kono N."/>
            <person name="Nakamura H."/>
            <person name="Ohtoshi R."/>
            <person name="Moran D.A.P."/>
            <person name="Shinohara A."/>
            <person name="Yoshida Y."/>
            <person name="Fujiwara M."/>
            <person name="Mori M."/>
            <person name="Tomita M."/>
            <person name="Arakawa K."/>
        </authorList>
    </citation>
    <scope>NUCLEOTIDE SEQUENCE [LARGE SCALE GENOMIC DNA]</scope>
</reference>
<dbReference type="AlphaFoldDB" id="A0A4Y2IC24"/>
<accession>A0A4Y2IC24</accession>
<proteinExistence type="predicted"/>
<organism evidence="1 2">
    <name type="scientific">Araneus ventricosus</name>
    <name type="common">Orbweaver spider</name>
    <name type="synonym">Epeira ventricosa</name>
    <dbReference type="NCBI Taxonomy" id="182803"/>
    <lineage>
        <taxon>Eukaryota</taxon>
        <taxon>Metazoa</taxon>
        <taxon>Ecdysozoa</taxon>
        <taxon>Arthropoda</taxon>
        <taxon>Chelicerata</taxon>
        <taxon>Arachnida</taxon>
        <taxon>Araneae</taxon>
        <taxon>Araneomorphae</taxon>
        <taxon>Entelegynae</taxon>
        <taxon>Araneoidea</taxon>
        <taxon>Araneidae</taxon>
        <taxon>Araneus</taxon>
    </lineage>
</organism>
<comment type="caution">
    <text evidence="1">The sequence shown here is derived from an EMBL/GenBank/DDBJ whole genome shotgun (WGS) entry which is preliminary data.</text>
</comment>
<sequence>MRYEGFCYPAEMGMAEVQGNVKKKRKTLLVAVDNRPLKMSKADRAVNRVVCNRISKLPMDFIGDAPQKEAERRARDFVPRGSVVAAKGLQEKAYFRGLGFRVLEMKSEVLRDCPKFKDLPFIFRESKLRHDTDHHYESCSRTIALAFAKYIEWRVLSGKLSEPALSDKLSEPALSRKLSEPVLSEPALSEPVLSEPFWDDFLEHVLLEPFWDARCKYISN</sequence>
<gene>
    <name evidence="1" type="ORF">AVEN_237330_1</name>
</gene>
<evidence type="ECO:0000313" key="1">
    <source>
        <dbReference type="EMBL" id="GBM75213.1"/>
    </source>
</evidence>
<evidence type="ECO:0000313" key="2">
    <source>
        <dbReference type="Proteomes" id="UP000499080"/>
    </source>
</evidence>
<name>A0A4Y2IC24_ARAVE</name>
<protein>
    <submittedName>
        <fullName evidence="1">Uncharacterized protein</fullName>
    </submittedName>
</protein>
<dbReference type="EMBL" id="BGPR01002544">
    <property type="protein sequence ID" value="GBM75213.1"/>
    <property type="molecule type" value="Genomic_DNA"/>
</dbReference>
<dbReference type="Proteomes" id="UP000499080">
    <property type="component" value="Unassembled WGS sequence"/>
</dbReference>
<keyword evidence="2" id="KW-1185">Reference proteome</keyword>